<organism evidence="1 2">
    <name type="scientific">Chromobacterium phragmitis</name>
    <dbReference type="NCBI Taxonomy" id="2202141"/>
    <lineage>
        <taxon>Bacteria</taxon>
        <taxon>Pseudomonadati</taxon>
        <taxon>Pseudomonadota</taxon>
        <taxon>Betaproteobacteria</taxon>
        <taxon>Neisseriales</taxon>
        <taxon>Chromobacteriaceae</taxon>
        <taxon>Chromobacterium</taxon>
    </lineage>
</organism>
<proteinExistence type="predicted"/>
<keyword evidence="2" id="KW-1185">Reference proteome</keyword>
<dbReference type="PANTHER" id="PTHR30270">
    <property type="entry name" value="THIAMINE-MONOPHOSPHATE KINASE"/>
    <property type="match status" value="1"/>
</dbReference>
<dbReference type="InterPro" id="IPR006283">
    <property type="entry name" value="ThiL-like"/>
</dbReference>
<dbReference type="Proteomes" id="UP001462502">
    <property type="component" value="Unassembled WGS sequence"/>
</dbReference>
<dbReference type="InterPro" id="IPR036676">
    <property type="entry name" value="PurM-like_C_sf"/>
</dbReference>
<dbReference type="PANTHER" id="PTHR30270:SF0">
    <property type="entry name" value="THIAMINE-MONOPHOSPHATE KINASE"/>
    <property type="match status" value="1"/>
</dbReference>
<evidence type="ECO:0008006" key="3">
    <source>
        <dbReference type="Google" id="ProtNLM"/>
    </source>
</evidence>
<gene>
    <name evidence="1" type="ORF">ABI908_03330</name>
</gene>
<name>A0ABV0IPE1_9NEIS</name>
<evidence type="ECO:0000313" key="1">
    <source>
        <dbReference type="EMBL" id="MEO9383149.1"/>
    </source>
</evidence>
<dbReference type="Gene3D" id="3.90.650.10">
    <property type="entry name" value="PurM-like C-terminal domain"/>
    <property type="match status" value="1"/>
</dbReference>
<dbReference type="SUPFAM" id="SSF56042">
    <property type="entry name" value="PurM C-terminal domain-like"/>
    <property type="match status" value="1"/>
</dbReference>
<reference evidence="1 2" key="1">
    <citation type="submission" date="2024-05" db="EMBL/GenBank/DDBJ databases">
        <authorList>
            <person name="De Oliveira J.P."/>
            <person name="Noriler S.A."/>
            <person name="De Oliveira A.G."/>
            <person name="Sipoli D.S."/>
        </authorList>
    </citation>
    <scope>NUCLEOTIDE SEQUENCE [LARGE SCALE GENOMIC DNA]</scope>
    <source>
        <strain evidence="1 2">LABIM192</strain>
    </source>
</reference>
<evidence type="ECO:0000313" key="2">
    <source>
        <dbReference type="Proteomes" id="UP001462502"/>
    </source>
</evidence>
<comment type="caution">
    <text evidence="1">The sequence shown here is derived from an EMBL/GenBank/DDBJ whole genome shotgun (WGS) entry which is preliminary data.</text>
</comment>
<sequence>MEHIACLAAGGDDYELIFTAPPSRRADIEAAAQACGCRVSRIGRTLAGKGCALLDAEGRAVKLDKEGYDHFG</sequence>
<protein>
    <recommendedName>
        <fullName evidence="3">Thiamine-phosphate kinase</fullName>
    </recommendedName>
</protein>
<dbReference type="RefSeq" id="WP_347949656.1">
    <property type="nucleotide sequence ID" value="NZ_JBDXMI010000001.1"/>
</dbReference>
<accession>A0ABV0IPE1</accession>
<dbReference type="EMBL" id="JBDXMI010000001">
    <property type="protein sequence ID" value="MEO9383149.1"/>
    <property type="molecule type" value="Genomic_DNA"/>
</dbReference>